<gene>
    <name evidence="2" type="ORF">B0T22DRAFT_80256</name>
</gene>
<dbReference type="EMBL" id="JAULSO010000001">
    <property type="protein sequence ID" value="KAK3694741.1"/>
    <property type="molecule type" value="Genomic_DNA"/>
</dbReference>
<dbReference type="Proteomes" id="UP001270362">
    <property type="component" value="Unassembled WGS sequence"/>
</dbReference>
<keyword evidence="1" id="KW-0732">Signal</keyword>
<reference evidence="2" key="1">
    <citation type="journal article" date="2023" name="Mol. Phylogenet. Evol.">
        <title>Genome-scale phylogeny and comparative genomics of the fungal order Sordariales.</title>
        <authorList>
            <person name="Hensen N."/>
            <person name="Bonometti L."/>
            <person name="Westerberg I."/>
            <person name="Brannstrom I.O."/>
            <person name="Guillou S."/>
            <person name="Cros-Aarteil S."/>
            <person name="Calhoun S."/>
            <person name="Haridas S."/>
            <person name="Kuo A."/>
            <person name="Mondo S."/>
            <person name="Pangilinan J."/>
            <person name="Riley R."/>
            <person name="LaButti K."/>
            <person name="Andreopoulos B."/>
            <person name="Lipzen A."/>
            <person name="Chen C."/>
            <person name="Yan M."/>
            <person name="Daum C."/>
            <person name="Ng V."/>
            <person name="Clum A."/>
            <person name="Steindorff A."/>
            <person name="Ohm R.A."/>
            <person name="Martin F."/>
            <person name="Silar P."/>
            <person name="Natvig D.O."/>
            <person name="Lalanne C."/>
            <person name="Gautier V."/>
            <person name="Ament-Velasquez S.L."/>
            <person name="Kruys A."/>
            <person name="Hutchinson M.I."/>
            <person name="Powell A.J."/>
            <person name="Barry K."/>
            <person name="Miller A.N."/>
            <person name="Grigoriev I.V."/>
            <person name="Debuchy R."/>
            <person name="Gladieux P."/>
            <person name="Hiltunen Thoren M."/>
            <person name="Johannesson H."/>
        </authorList>
    </citation>
    <scope>NUCLEOTIDE SEQUENCE</scope>
    <source>
        <strain evidence="2">CBS 314.62</strain>
    </source>
</reference>
<feature type="signal peptide" evidence="1">
    <location>
        <begin position="1"/>
        <end position="27"/>
    </location>
</feature>
<organism evidence="2 3">
    <name type="scientific">Podospora appendiculata</name>
    <dbReference type="NCBI Taxonomy" id="314037"/>
    <lineage>
        <taxon>Eukaryota</taxon>
        <taxon>Fungi</taxon>
        <taxon>Dikarya</taxon>
        <taxon>Ascomycota</taxon>
        <taxon>Pezizomycotina</taxon>
        <taxon>Sordariomycetes</taxon>
        <taxon>Sordariomycetidae</taxon>
        <taxon>Sordariales</taxon>
        <taxon>Podosporaceae</taxon>
        <taxon>Podospora</taxon>
    </lineage>
</organism>
<dbReference type="AlphaFoldDB" id="A0AAE0XK45"/>
<accession>A0AAE0XK45</accession>
<evidence type="ECO:0008006" key="4">
    <source>
        <dbReference type="Google" id="ProtNLM"/>
    </source>
</evidence>
<proteinExistence type="predicted"/>
<reference evidence="2" key="2">
    <citation type="submission" date="2023-06" db="EMBL/GenBank/DDBJ databases">
        <authorList>
            <consortium name="Lawrence Berkeley National Laboratory"/>
            <person name="Haridas S."/>
            <person name="Hensen N."/>
            <person name="Bonometti L."/>
            <person name="Westerberg I."/>
            <person name="Brannstrom I.O."/>
            <person name="Guillou S."/>
            <person name="Cros-Aarteil S."/>
            <person name="Calhoun S."/>
            <person name="Kuo A."/>
            <person name="Mondo S."/>
            <person name="Pangilinan J."/>
            <person name="Riley R."/>
            <person name="Labutti K."/>
            <person name="Andreopoulos B."/>
            <person name="Lipzen A."/>
            <person name="Chen C."/>
            <person name="Yanf M."/>
            <person name="Daum C."/>
            <person name="Ng V."/>
            <person name="Clum A."/>
            <person name="Steindorff A."/>
            <person name="Ohm R."/>
            <person name="Martin F."/>
            <person name="Silar P."/>
            <person name="Natvig D."/>
            <person name="Lalanne C."/>
            <person name="Gautier V."/>
            <person name="Ament-Velasquez S.L."/>
            <person name="Kruys A."/>
            <person name="Hutchinson M.I."/>
            <person name="Powell A.J."/>
            <person name="Barry K."/>
            <person name="Miller A.N."/>
            <person name="Grigoriev I.V."/>
            <person name="Debuchy R."/>
            <person name="Gladieux P."/>
            <person name="Thoren M.H."/>
            <person name="Johannesson H."/>
        </authorList>
    </citation>
    <scope>NUCLEOTIDE SEQUENCE</scope>
    <source>
        <strain evidence="2">CBS 314.62</strain>
    </source>
</reference>
<evidence type="ECO:0000256" key="1">
    <source>
        <dbReference type="SAM" id="SignalP"/>
    </source>
</evidence>
<name>A0AAE0XK45_9PEZI</name>
<evidence type="ECO:0000313" key="2">
    <source>
        <dbReference type="EMBL" id="KAK3694741.1"/>
    </source>
</evidence>
<evidence type="ECO:0000313" key="3">
    <source>
        <dbReference type="Proteomes" id="UP001270362"/>
    </source>
</evidence>
<comment type="caution">
    <text evidence="2">The sequence shown here is derived from an EMBL/GenBank/DDBJ whole genome shotgun (WGS) entry which is preliminary data.</text>
</comment>
<protein>
    <recommendedName>
        <fullName evidence="4">Secreted protein</fullName>
    </recommendedName>
</protein>
<feature type="chain" id="PRO_5042121771" description="Secreted protein" evidence="1">
    <location>
        <begin position="28"/>
        <end position="91"/>
    </location>
</feature>
<keyword evidence="3" id="KW-1185">Reference proteome</keyword>
<sequence length="91" mass="10041">MRASFLRGLHLALCLDIIPGCSLRSHGDPTCQPQLWRITFDSVHQAFLPSFLERTLDAAFNWTSHFMDSVPARACLSIAPDGAALSLPQKC</sequence>